<evidence type="ECO:0000256" key="1">
    <source>
        <dbReference type="SAM" id="MobiDB-lite"/>
    </source>
</evidence>
<accession>F0IY18</accession>
<feature type="compositionally biased region" description="Low complexity" evidence="1">
    <location>
        <begin position="498"/>
        <end position="508"/>
    </location>
</feature>
<dbReference type="GO" id="GO:0006313">
    <property type="term" value="P:DNA transposition"/>
    <property type="evidence" value="ECO:0007669"/>
    <property type="project" value="InterPro"/>
</dbReference>
<evidence type="ECO:0000259" key="2">
    <source>
        <dbReference type="Pfam" id="PF01609"/>
    </source>
</evidence>
<keyword evidence="6" id="KW-1185">Reference proteome</keyword>
<dbReference type="EMBL" id="AP012035">
    <property type="protein sequence ID" value="BAJ80678.1"/>
    <property type="molecule type" value="Genomic_DNA"/>
</dbReference>
<dbReference type="EMBL" id="AP012035">
    <property type="protein sequence ID" value="BAJ81374.1"/>
    <property type="molecule type" value="Genomic_DNA"/>
</dbReference>
<proteinExistence type="predicted"/>
<dbReference type="Proteomes" id="UP000007100">
    <property type="component" value="Plasmid pACMV1"/>
</dbReference>
<dbReference type="OrthoDB" id="8257391at2"/>
<geneLocation type="plasmid" evidence="5 6">
    <name>pACMV1</name>
</geneLocation>
<dbReference type="GO" id="GO:0003677">
    <property type="term" value="F:DNA binding"/>
    <property type="evidence" value="ECO:0007669"/>
    <property type="project" value="InterPro"/>
</dbReference>
<dbReference type="RefSeq" id="WP_013634984.1">
    <property type="nucleotide sequence ID" value="NC_015178.1"/>
</dbReference>
<dbReference type="HOGENOM" id="CLU_022426_7_0_5"/>
<gene>
    <name evidence="3" type="ordered locus">ACMV_13310</name>
    <name evidence="4" type="ordered locus">ACMV_20270</name>
    <name evidence="5" type="ordered locus">ACMV_P1_01580</name>
</gene>
<protein>
    <submittedName>
        <fullName evidence="3">Putative transposase for insertion sequence element</fullName>
    </submittedName>
</protein>
<dbReference type="AlphaFoldDB" id="F0IY18"/>
<dbReference type="InterPro" id="IPR047654">
    <property type="entry name" value="IS1634_transpos"/>
</dbReference>
<dbReference type="InterPro" id="IPR002559">
    <property type="entry name" value="Transposase_11"/>
</dbReference>
<dbReference type="Proteomes" id="UP000007100">
    <property type="component" value="Chromosome"/>
</dbReference>
<evidence type="ECO:0000313" key="6">
    <source>
        <dbReference type="Proteomes" id="UP000007100"/>
    </source>
</evidence>
<dbReference type="KEGG" id="amv:ACMV_13310"/>
<reference evidence="3 6" key="1">
    <citation type="submission" date="2010-12" db="EMBL/GenBank/DDBJ databases">
        <title>Whole genome sequence of Acidiphilium multivorum AIU301.</title>
        <authorList>
            <person name="Narita-Yamada S."/>
            <person name="Nakamura S."/>
            <person name="Ito N."/>
            <person name="Takarada H."/>
            <person name="Katano Y."/>
            <person name="Nakazawa H."/>
            <person name="Hosoyama A."/>
            <person name="Yamada R."/>
            <person name="Fujita N."/>
        </authorList>
    </citation>
    <scope>NUCLEOTIDE SEQUENCE [LARGE SCALE GENOMIC DNA]</scope>
    <source>
        <strain evidence="3">AIU301</strain>
        <strain evidence="6">DSM 11245 / JCM 8867 / AIU301</strain>
        <plasmid evidence="5 6">pACMV1</plasmid>
    </source>
</reference>
<dbReference type="Pfam" id="PF01609">
    <property type="entry name" value="DDE_Tnp_1"/>
    <property type="match status" value="1"/>
</dbReference>
<dbReference type="GO" id="GO:0004803">
    <property type="term" value="F:transposase activity"/>
    <property type="evidence" value="ECO:0007669"/>
    <property type="project" value="InterPro"/>
</dbReference>
<dbReference type="KEGG" id="amv:ACMV_P1_01580"/>
<evidence type="ECO:0000313" key="3">
    <source>
        <dbReference type="EMBL" id="BAJ80678.1"/>
    </source>
</evidence>
<feature type="domain" description="Transposase IS4-like" evidence="2">
    <location>
        <begin position="191"/>
        <end position="469"/>
    </location>
</feature>
<name>F0IY18_ACIMA</name>
<sequence length="577" mass="63734">MFIDVVPNGRSAPAVLLRESFREGRKVHKRTIANLSQMPPELIDGLRALLAGGAVVGGADQALEIRRSLPHGHVAAALGMMRKLEIPGLLGRRASRERDLALALIAGRVIAPGSKLSTLRGLNPQTATSSLGEILELGAIEEREIYAALDWLGAQQGRIERQFARRHLRDGTLVLYDVSSSYLEGRHCELAHHGYSRDHRPDRPQIVYGLLCDREGRPIAVEVFEGNTADPATIAAQVEKLKRRFHLERVVLVGDRGMITTARIRETIKPAGLDWISCLRAGQIQDLAEGPLQMSLFDERDIAAITSPDYPGERLIACRNAALATERRRKREALLVATETELARIRDATRRKRAPLHGEAAIGLAVGAVINQRKMAKHFDLTITASRFDFQRNAASIAREAALDGIYVIRTSVSADVMSETEAVSAYKDLSRVERAFRTLKSVDLAIRPVHHWLSPRVRAHVFLCMMAYYVEWHLRDALKPLLFQDHDRPGAETERLSPVAPASTSPAADRKRGRRRNDQNLPISSFADLMAHLATQTLNTAALPKAPNATFTTLANPTPLQTAAFALIGIDPMRVQ</sequence>
<dbReference type="EMBL" id="AP012036">
    <property type="protein sequence ID" value="BAJ82954.1"/>
    <property type="molecule type" value="Genomic_DNA"/>
</dbReference>
<evidence type="ECO:0000313" key="4">
    <source>
        <dbReference type="EMBL" id="BAJ81374.1"/>
    </source>
</evidence>
<dbReference type="KEGG" id="amv:ACMV_20270"/>
<dbReference type="NCBIfam" id="NF033559">
    <property type="entry name" value="transpos_IS1634"/>
    <property type="match status" value="1"/>
</dbReference>
<evidence type="ECO:0000313" key="5">
    <source>
        <dbReference type="EMBL" id="BAJ82954.1"/>
    </source>
</evidence>
<keyword evidence="5" id="KW-0614">Plasmid</keyword>
<feature type="region of interest" description="Disordered" evidence="1">
    <location>
        <begin position="492"/>
        <end position="519"/>
    </location>
</feature>
<organism evidence="3 6">
    <name type="scientific">Acidiphilium multivorum (strain DSM 11245 / JCM 8867 / NBRC 100883 / AIU 301)</name>
    <dbReference type="NCBI Taxonomy" id="926570"/>
    <lineage>
        <taxon>Bacteria</taxon>
        <taxon>Pseudomonadati</taxon>
        <taxon>Pseudomonadota</taxon>
        <taxon>Alphaproteobacteria</taxon>
        <taxon>Acetobacterales</taxon>
        <taxon>Acidocellaceae</taxon>
        <taxon>Acidiphilium</taxon>
    </lineage>
</organism>
<dbReference type="PANTHER" id="PTHR34614">
    <property type="match status" value="1"/>
</dbReference>
<dbReference type="PANTHER" id="PTHR34614:SF2">
    <property type="entry name" value="TRANSPOSASE IS4-LIKE DOMAIN-CONTAINING PROTEIN"/>
    <property type="match status" value="1"/>
</dbReference>